<name>A0A0N4WX01_HAEPC</name>
<reference evidence="1 2" key="2">
    <citation type="submission" date="2018-11" db="EMBL/GenBank/DDBJ databases">
        <authorList>
            <consortium name="Pathogen Informatics"/>
        </authorList>
    </citation>
    <scope>NUCLEOTIDE SEQUENCE [LARGE SCALE GENOMIC DNA]</scope>
    <source>
        <strain evidence="1 2">MHpl1</strain>
    </source>
</reference>
<accession>A0A0N4WX01</accession>
<protein>
    <submittedName>
        <fullName evidence="1 3">Uncharacterized protein</fullName>
    </submittedName>
</protein>
<dbReference type="Proteomes" id="UP000268014">
    <property type="component" value="Unassembled WGS sequence"/>
</dbReference>
<dbReference type="EMBL" id="UZAF01019358">
    <property type="protein sequence ID" value="VDO59437.1"/>
    <property type="molecule type" value="Genomic_DNA"/>
</dbReference>
<keyword evidence="2" id="KW-1185">Reference proteome</keyword>
<dbReference type="WBParaSite" id="HPLM_0001631201-mRNA-1">
    <property type="protein sequence ID" value="HPLM_0001631201-mRNA-1"/>
    <property type="gene ID" value="HPLM_0001631201"/>
</dbReference>
<evidence type="ECO:0000313" key="1">
    <source>
        <dbReference type="EMBL" id="VDO59437.1"/>
    </source>
</evidence>
<dbReference type="AlphaFoldDB" id="A0A0N4WX01"/>
<sequence>MRSRVRAILKSRTLSISSSSQLQRQIFNTFLDSKEANRVERQTNE</sequence>
<proteinExistence type="predicted"/>
<evidence type="ECO:0000313" key="2">
    <source>
        <dbReference type="Proteomes" id="UP000268014"/>
    </source>
</evidence>
<reference evidence="3" key="1">
    <citation type="submission" date="2017-02" db="UniProtKB">
        <authorList>
            <consortium name="WormBaseParasite"/>
        </authorList>
    </citation>
    <scope>IDENTIFICATION</scope>
</reference>
<evidence type="ECO:0000313" key="3">
    <source>
        <dbReference type="WBParaSite" id="HPLM_0001631201-mRNA-1"/>
    </source>
</evidence>
<gene>
    <name evidence="1" type="ORF">HPLM_LOCUS16304</name>
</gene>
<organism evidence="3">
    <name type="scientific">Haemonchus placei</name>
    <name type="common">Barber's pole worm</name>
    <dbReference type="NCBI Taxonomy" id="6290"/>
    <lineage>
        <taxon>Eukaryota</taxon>
        <taxon>Metazoa</taxon>
        <taxon>Ecdysozoa</taxon>
        <taxon>Nematoda</taxon>
        <taxon>Chromadorea</taxon>
        <taxon>Rhabditida</taxon>
        <taxon>Rhabditina</taxon>
        <taxon>Rhabditomorpha</taxon>
        <taxon>Strongyloidea</taxon>
        <taxon>Trichostrongylidae</taxon>
        <taxon>Haemonchus</taxon>
    </lineage>
</organism>